<keyword evidence="2" id="KW-0067">ATP-binding</keyword>
<dbReference type="Gene3D" id="3.30.420.510">
    <property type="match status" value="1"/>
</dbReference>
<dbReference type="NCBIfam" id="TIGR00555">
    <property type="entry name" value="panK_eukar"/>
    <property type="match status" value="1"/>
</dbReference>
<dbReference type="Pfam" id="PF03630">
    <property type="entry name" value="Fumble"/>
    <property type="match status" value="1"/>
</dbReference>
<dbReference type="PANTHER" id="PTHR12280:SF20">
    <property type="entry name" value="4'-PHOSPHOPANTETHEINE PHOSPHATASE"/>
    <property type="match status" value="1"/>
</dbReference>
<evidence type="ECO:0000256" key="3">
    <source>
        <dbReference type="ARBA" id="ARBA00022993"/>
    </source>
</evidence>
<dbReference type="PANTHER" id="PTHR12280">
    <property type="entry name" value="PANTOTHENATE KINASE"/>
    <property type="match status" value="1"/>
</dbReference>
<evidence type="ECO:0000256" key="4">
    <source>
        <dbReference type="SAM" id="MobiDB-lite"/>
    </source>
</evidence>
<dbReference type="HOGENOM" id="CLU_011154_3_1_1"/>
<dbReference type="FunFam" id="3.30.420.40:FF:000115">
    <property type="entry name" value="Pantothenate kinase PanK"/>
    <property type="match status" value="1"/>
</dbReference>
<keyword evidence="1" id="KW-0547">Nucleotide-binding</keyword>
<dbReference type="InterPro" id="IPR043129">
    <property type="entry name" value="ATPase_NBD"/>
</dbReference>
<gene>
    <name evidence="5" type="ORF">CTRG_02770</name>
</gene>
<dbReference type="GeneID" id="8298332"/>
<feature type="compositionally biased region" description="Low complexity" evidence="4">
    <location>
        <begin position="70"/>
        <end position="90"/>
    </location>
</feature>
<evidence type="ECO:0008006" key="7">
    <source>
        <dbReference type="Google" id="ProtNLM"/>
    </source>
</evidence>
<dbReference type="SUPFAM" id="SSF53067">
    <property type="entry name" value="Actin-like ATPase domain"/>
    <property type="match status" value="2"/>
</dbReference>
<keyword evidence="6" id="KW-1185">Reference proteome</keyword>
<dbReference type="GO" id="GO:0005634">
    <property type="term" value="C:nucleus"/>
    <property type="evidence" value="ECO:0007669"/>
    <property type="project" value="TreeGrafter"/>
</dbReference>
<dbReference type="VEuPathDB" id="FungiDB:CTRG_02770"/>
<evidence type="ECO:0000313" key="5">
    <source>
        <dbReference type="EMBL" id="EER33952.1"/>
    </source>
</evidence>
<dbReference type="OrthoDB" id="498611at2759"/>
<evidence type="ECO:0000256" key="1">
    <source>
        <dbReference type="ARBA" id="ARBA00022741"/>
    </source>
</evidence>
<dbReference type="GO" id="GO:0004594">
    <property type="term" value="F:pantothenate kinase activity"/>
    <property type="evidence" value="ECO:0007669"/>
    <property type="project" value="EnsemblFungi"/>
</dbReference>
<evidence type="ECO:0000256" key="2">
    <source>
        <dbReference type="ARBA" id="ARBA00022840"/>
    </source>
</evidence>
<dbReference type="Gene3D" id="3.30.420.40">
    <property type="match status" value="1"/>
</dbReference>
<dbReference type="GO" id="GO:0015937">
    <property type="term" value="P:coenzyme A biosynthetic process"/>
    <property type="evidence" value="ECO:0007669"/>
    <property type="project" value="UniProtKB-KW"/>
</dbReference>
<proteinExistence type="predicted"/>
<feature type="region of interest" description="Disordered" evidence="4">
    <location>
        <begin position="1"/>
        <end position="40"/>
    </location>
</feature>
<dbReference type="GO" id="GO:0008204">
    <property type="term" value="P:ergosterol metabolic process"/>
    <property type="evidence" value="ECO:0007669"/>
    <property type="project" value="EnsemblFungi"/>
</dbReference>
<dbReference type="GO" id="GO:0005829">
    <property type="term" value="C:cytosol"/>
    <property type="evidence" value="ECO:0007669"/>
    <property type="project" value="TreeGrafter"/>
</dbReference>
<dbReference type="RefSeq" id="XP_002548473.1">
    <property type="nucleotide sequence ID" value="XM_002548427.1"/>
</dbReference>
<name>C5M8P8_CANTT</name>
<dbReference type="InterPro" id="IPR004567">
    <property type="entry name" value="Type_II_PanK"/>
</dbReference>
<dbReference type="STRING" id="294747.C5M8P8"/>
<dbReference type="eggNOG" id="KOG2201">
    <property type="taxonomic scope" value="Eukaryota"/>
</dbReference>
<sequence length="484" mass="53447">MSSSATPQNEYKPRSASSRRSSGSYPRFKLTTIATNEDIDLQSIDPGTVKIDCSGAYIANDDLLRSSLEGNDSTSTSSNTTTPPSSGASSDLDDDLESDSSNTSVEDQISSHHGTITKNNITLPQHNDEIIHISVDIGGTLTKLVYFSKSNKITGGGKLYFQDFQTENFKVEAMKFMIKLIQKSVDKNNNNPPITYIMATGGGAHKFYNLMTKTFKKYKLPMKIIAKDEMACLIKGLDWLITKIPQEIFTYDLIESTTKFQPLQSEKEIYPYLLVNIGSGVSMIKVTKPGPDGFERIGGSSLGGGTLWGLLSLLTDAKDYNEMLEMAQNGDNENIDLLVGDIYGTNYNKIGLKANHIASSFAKVFKKLRFNNKTMTPAEKLAQFRQEDIARSLLFSVSNNIGQIAYLHALRFNLKRIYFGGSYISGHMQTIHTLSYAVNFWSKGDMESYFLRHEGYLGSVGAFMMGPAVDESLNGDATQESVSN</sequence>
<feature type="compositionally biased region" description="Low complexity" evidence="4">
    <location>
        <begin position="14"/>
        <end position="24"/>
    </location>
</feature>
<keyword evidence="3" id="KW-0173">Coenzyme A biosynthesis</keyword>
<dbReference type="Proteomes" id="UP000002037">
    <property type="component" value="Unassembled WGS sequence"/>
</dbReference>
<reference evidence="5 6" key="1">
    <citation type="journal article" date="2009" name="Nature">
        <title>Evolution of pathogenicity and sexual reproduction in eight Candida genomes.</title>
        <authorList>
            <person name="Butler G."/>
            <person name="Rasmussen M.D."/>
            <person name="Lin M.F."/>
            <person name="Santos M.A."/>
            <person name="Sakthikumar S."/>
            <person name="Munro C.A."/>
            <person name="Rheinbay E."/>
            <person name="Grabherr M."/>
            <person name="Forche A."/>
            <person name="Reedy J.L."/>
            <person name="Agrafioti I."/>
            <person name="Arnaud M.B."/>
            <person name="Bates S."/>
            <person name="Brown A.J."/>
            <person name="Brunke S."/>
            <person name="Costanzo M.C."/>
            <person name="Fitzpatrick D.A."/>
            <person name="de Groot P.W."/>
            <person name="Harris D."/>
            <person name="Hoyer L.L."/>
            <person name="Hube B."/>
            <person name="Klis F.M."/>
            <person name="Kodira C."/>
            <person name="Lennard N."/>
            <person name="Logue M.E."/>
            <person name="Martin R."/>
            <person name="Neiman A.M."/>
            <person name="Nikolaou E."/>
            <person name="Quail M.A."/>
            <person name="Quinn J."/>
            <person name="Santos M.C."/>
            <person name="Schmitzberger F.F."/>
            <person name="Sherlock G."/>
            <person name="Shah P."/>
            <person name="Silverstein K.A."/>
            <person name="Skrzypek M.S."/>
            <person name="Soll D."/>
            <person name="Staggs R."/>
            <person name="Stansfield I."/>
            <person name="Stumpf M.P."/>
            <person name="Sudbery P.E."/>
            <person name="Srikantha T."/>
            <person name="Zeng Q."/>
            <person name="Berman J."/>
            <person name="Berriman M."/>
            <person name="Heitman J."/>
            <person name="Gow N.A."/>
            <person name="Lorenz M.C."/>
            <person name="Birren B.W."/>
            <person name="Kellis M."/>
            <person name="Cuomo C.A."/>
        </authorList>
    </citation>
    <scope>NUCLEOTIDE SEQUENCE [LARGE SCALE GENOMIC DNA]</scope>
    <source>
        <strain evidence="6">ATCC MYA-3404 / T1</strain>
    </source>
</reference>
<dbReference type="KEGG" id="ctp:CTRG_02770"/>
<evidence type="ECO:0000313" key="6">
    <source>
        <dbReference type="Proteomes" id="UP000002037"/>
    </source>
</evidence>
<protein>
    <recommendedName>
        <fullName evidence="7">Pantothenate kinase</fullName>
    </recommendedName>
</protein>
<accession>C5M8P8</accession>
<feature type="region of interest" description="Disordered" evidence="4">
    <location>
        <begin position="68"/>
        <end position="113"/>
    </location>
</feature>
<dbReference type="GO" id="GO:0005524">
    <property type="term" value="F:ATP binding"/>
    <property type="evidence" value="ECO:0007669"/>
    <property type="project" value="UniProtKB-KW"/>
</dbReference>
<dbReference type="AlphaFoldDB" id="C5M8P8"/>
<dbReference type="EMBL" id="GG692397">
    <property type="protein sequence ID" value="EER33952.1"/>
    <property type="molecule type" value="Genomic_DNA"/>
</dbReference>
<organism evidence="5 6">
    <name type="scientific">Candida tropicalis (strain ATCC MYA-3404 / T1)</name>
    <name type="common">Yeast</name>
    <dbReference type="NCBI Taxonomy" id="294747"/>
    <lineage>
        <taxon>Eukaryota</taxon>
        <taxon>Fungi</taxon>
        <taxon>Dikarya</taxon>
        <taxon>Ascomycota</taxon>
        <taxon>Saccharomycotina</taxon>
        <taxon>Pichiomycetes</taxon>
        <taxon>Debaryomycetaceae</taxon>
        <taxon>Candida/Lodderomyces clade</taxon>
        <taxon>Candida</taxon>
    </lineage>
</organism>